<dbReference type="Pfam" id="PF26121">
    <property type="entry name" value="HTH_CDT1"/>
    <property type="match status" value="1"/>
</dbReference>
<dbReference type="InterPro" id="IPR032054">
    <property type="entry name" value="Cdt1_C"/>
</dbReference>
<dbReference type="Gene3D" id="1.10.10.1420">
    <property type="entry name" value="DNA replication factor Cdt1, C-terminal WH domain"/>
    <property type="match status" value="1"/>
</dbReference>
<dbReference type="AlphaFoldDB" id="A0A420I9D6"/>
<dbReference type="EMBL" id="MCBQ01010718">
    <property type="protein sequence ID" value="RKF71170.1"/>
    <property type="molecule type" value="Genomic_DNA"/>
</dbReference>
<name>A0A420I9D6_9PEZI</name>
<comment type="similarity">
    <text evidence="1">Belongs to the Cdt1 family.</text>
</comment>
<feature type="compositionally biased region" description="Basic residues" evidence="3">
    <location>
        <begin position="1"/>
        <end position="11"/>
    </location>
</feature>
<keyword evidence="2" id="KW-0131">Cell cycle</keyword>
<comment type="caution">
    <text evidence="5">The sequence shown here is derived from an EMBL/GenBank/DDBJ whole genome shotgun (WGS) entry which is preliminary data.</text>
</comment>
<keyword evidence="6" id="KW-1185">Reference proteome</keyword>
<dbReference type="STRING" id="62708.A0A420I9D6"/>
<feature type="region of interest" description="Disordered" evidence="3">
    <location>
        <begin position="1"/>
        <end position="30"/>
    </location>
</feature>
<evidence type="ECO:0000256" key="2">
    <source>
        <dbReference type="ARBA" id="ARBA00023306"/>
    </source>
</evidence>
<feature type="region of interest" description="Disordered" evidence="3">
    <location>
        <begin position="54"/>
        <end position="73"/>
    </location>
</feature>
<proteinExistence type="inferred from homology"/>
<evidence type="ECO:0000259" key="4">
    <source>
        <dbReference type="Pfam" id="PF16679"/>
    </source>
</evidence>
<evidence type="ECO:0000256" key="3">
    <source>
        <dbReference type="SAM" id="MobiDB-lite"/>
    </source>
</evidence>
<evidence type="ECO:0000256" key="1">
    <source>
        <dbReference type="ARBA" id="ARBA00008356"/>
    </source>
</evidence>
<protein>
    <submittedName>
        <fullName evidence="5">Putative dna mismatch repair protein msh-2</fullName>
    </submittedName>
</protein>
<accession>A0A420I9D6</accession>
<feature type="domain" description="DNA replication factor Cdt1 C-terminal" evidence="4">
    <location>
        <begin position="356"/>
        <end position="451"/>
    </location>
</feature>
<dbReference type="InterPro" id="IPR038090">
    <property type="entry name" value="Cdt1_C_WH_dom_sf"/>
</dbReference>
<gene>
    <name evidence="5" type="ORF">GcM3_107021</name>
</gene>
<organism evidence="5 6">
    <name type="scientific">Golovinomyces cichoracearum</name>
    <dbReference type="NCBI Taxonomy" id="62708"/>
    <lineage>
        <taxon>Eukaryota</taxon>
        <taxon>Fungi</taxon>
        <taxon>Dikarya</taxon>
        <taxon>Ascomycota</taxon>
        <taxon>Pezizomycotina</taxon>
        <taxon>Leotiomycetes</taxon>
        <taxon>Erysiphales</taxon>
        <taxon>Erysiphaceae</taxon>
        <taxon>Golovinomyces</taxon>
    </lineage>
</organism>
<reference evidence="5 6" key="1">
    <citation type="journal article" date="2018" name="BMC Genomics">
        <title>Comparative genome analyses reveal sequence features reflecting distinct modes of host-adaptation between dicot and monocot powdery mildew.</title>
        <authorList>
            <person name="Wu Y."/>
            <person name="Ma X."/>
            <person name="Pan Z."/>
            <person name="Kale S.D."/>
            <person name="Song Y."/>
            <person name="King H."/>
            <person name="Zhang Q."/>
            <person name="Presley C."/>
            <person name="Deng X."/>
            <person name="Wei C.I."/>
            <person name="Xiao S."/>
        </authorList>
    </citation>
    <scope>NUCLEOTIDE SEQUENCE [LARGE SCALE GENOMIC DNA]</scope>
    <source>
        <strain evidence="5">UMSG3</strain>
    </source>
</reference>
<feature type="region of interest" description="Disordered" evidence="3">
    <location>
        <begin position="86"/>
        <end position="107"/>
    </location>
</feature>
<dbReference type="Pfam" id="PF16679">
    <property type="entry name" value="CDT1_C"/>
    <property type="match status" value="1"/>
</dbReference>
<evidence type="ECO:0000313" key="6">
    <source>
        <dbReference type="Proteomes" id="UP000283383"/>
    </source>
</evidence>
<dbReference type="Proteomes" id="UP000283383">
    <property type="component" value="Unassembled WGS sequence"/>
</dbReference>
<sequence>MSPTVKRRKPQTRPVTTSSHIKAHSSGGGGLHTYLTVSKAAVTTVDILPEQKKKRSIDCSTLSDRPSTSRKRKLVNVENDSSPIFINQNHKSKRRSNGDCGPQTPCRPIILKRRETSSSERARGLLDKFIISSTPTHSQIAGLECLAISSPQFTSQNIRFSHSEPPCELVDLVNLNSAFLTAFSIHCAHNGTHCPADQEVICQEVARVWRKRSVTLKDLQRVIGIMNANIGTQSGSRSRLSQLTLSNYGHGKICIEVSEGKGNSGKAVRPVNVDRMNDIFARGLKSEWRKWRGIDVEGFIDSLPLEPIVRCASYVKISPLLAKGQRRIENIREEMLNKKETSKKSSCDVDRKNTTLLERLRTKQLHLSTIPQPPSKSDIARKTSLTRVEEVSAVLTMLSTSNSIGQKRVSFTLPTVLDKLKDSLKLSHAEGELCIKLIAAEIAPEWVKIVNFQKKEAVVVDRNARPGDLEIRERVKNAEV</sequence>
<evidence type="ECO:0000313" key="5">
    <source>
        <dbReference type="EMBL" id="RKF71170.1"/>
    </source>
</evidence>